<dbReference type="AlphaFoldDB" id="A0AAU9DWM9"/>
<comment type="function">
    <text evidence="2">Catalyzes the condensation of isopentenyl diphosphate (IPP) with allylic pyrophosphates generating different type of terpenoids.</text>
</comment>
<dbReference type="NCBIfam" id="TIGR00055">
    <property type="entry name" value="uppS"/>
    <property type="match status" value="1"/>
</dbReference>
<dbReference type="EC" id="2.5.1.-" evidence="2"/>
<dbReference type="GO" id="GO:0045547">
    <property type="term" value="F:ditrans,polycis-polyprenyl diphosphate synthase [(2E,6E)-farnesyl diphosphate specific] activity"/>
    <property type="evidence" value="ECO:0007669"/>
    <property type="project" value="TreeGrafter"/>
</dbReference>
<dbReference type="CDD" id="cd00475">
    <property type="entry name" value="Cis_IPPS"/>
    <property type="match status" value="1"/>
</dbReference>
<dbReference type="Proteomes" id="UP001321582">
    <property type="component" value="Chromosome"/>
</dbReference>
<feature type="binding site" evidence="2">
    <location>
        <position position="27"/>
    </location>
    <ligand>
        <name>substrate</name>
    </ligand>
</feature>
<dbReference type="PANTHER" id="PTHR10291">
    <property type="entry name" value="DEHYDRODOLICHYL DIPHOSPHATE SYNTHASE FAMILY MEMBER"/>
    <property type="match status" value="1"/>
</dbReference>
<feature type="binding site" evidence="2">
    <location>
        <position position="31"/>
    </location>
    <ligand>
        <name>substrate</name>
    </ligand>
</feature>
<dbReference type="NCBIfam" id="NF011405">
    <property type="entry name" value="PRK14830.1"/>
    <property type="match status" value="1"/>
</dbReference>
<dbReference type="InterPro" id="IPR001441">
    <property type="entry name" value="UPP_synth-like"/>
</dbReference>
<dbReference type="PANTHER" id="PTHR10291:SF0">
    <property type="entry name" value="DEHYDRODOLICHYL DIPHOSPHATE SYNTHASE 2"/>
    <property type="match status" value="1"/>
</dbReference>
<keyword evidence="2" id="KW-0479">Metal-binding</keyword>
<reference evidence="3 4" key="1">
    <citation type="submission" date="2022-11" db="EMBL/GenBank/DDBJ databases">
        <title>Haliovirga abyssi gen. nov., sp. nov., a mesophilic fermentative bacterium isolated from the Iheya North hydrothermal field and the proposal of Haliovirgaceae fam. nov.</title>
        <authorList>
            <person name="Miyazaki U."/>
            <person name="Tame A."/>
            <person name="Miyazaki J."/>
            <person name="Takai K."/>
            <person name="Sawayama S."/>
            <person name="Kitajima M."/>
            <person name="Okamoto A."/>
            <person name="Nakagawa S."/>
        </authorList>
    </citation>
    <scope>NUCLEOTIDE SEQUENCE [LARGE SCALE GENOMIC DNA]</scope>
    <source>
        <strain evidence="3 4">IC12</strain>
    </source>
</reference>
<comment type="cofactor">
    <cofactor evidence="2">
        <name>Mg(2+)</name>
        <dbReference type="ChEBI" id="CHEBI:18420"/>
    </cofactor>
    <text evidence="2">Binds 2 magnesium ions per subunit.</text>
</comment>
<dbReference type="PROSITE" id="PS01066">
    <property type="entry name" value="UPP_SYNTHASE"/>
    <property type="match status" value="1"/>
</dbReference>
<feature type="binding site" evidence="2">
    <location>
        <begin position="182"/>
        <end position="184"/>
    </location>
    <ligand>
        <name>substrate</name>
    </ligand>
</feature>
<feature type="binding site" evidence="2">
    <location>
        <position position="63"/>
    </location>
    <ligand>
        <name>substrate</name>
    </ligand>
</feature>
<feature type="binding site" evidence="2">
    <location>
        <begin position="15"/>
        <end position="18"/>
    </location>
    <ligand>
        <name>substrate</name>
    </ligand>
</feature>
<dbReference type="InterPro" id="IPR018520">
    <property type="entry name" value="UPP_synth-like_CS"/>
</dbReference>
<evidence type="ECO:0000313" key="4">
    <source>
        <dbReference type="Proteomes" id="UP001321582"/>
    </source>
</evidence>
<feature type="binding site" evidence="2">
    <location>
        <position position="19"/>
    </location>
    <ligand>
        <name>substrate</name>
    </ligand>
</feature>
<dbReference type="RefSeq" id="WP_307904616.1">
    <property type="nucleotide sequence ID" value="NZ_AP027059.1"/>
</dbReference>
<feature type="binding site" evidence="2">
    <location>
        <begin position="59"/>
        <end position="61"/>
    </location>
    <ligand>
        <name>substrate</name>
    </ligand>
</feature>
<comment type="subunit">
    <text evidence="2">Homodimer.</text>
</comment>
<proteinExistence type="inferred from homology"/>
<feature type="active site" description="Proton acceptor" evidence="2">
    <location>
        <position position="62"/>
    </location>
</feature>
<evidence type="ECO:0000256" key="2">
    <source>
        <dbReference type="HAMAP-Rule" id="MF_01139"/>
    </source>
</evidence>
<sequence>MEIKKPKHIAIIMDGNGRWAKKRMLPRTAGHNAGVKTVRRILKAADKYGIKYLTLYAFSTENWKRPQKEVDALMHLFHLFLNRERKKMMKDNVKLIFSGIREGISEKLLILMDEVVDELKNNSGIVLNIAFNYGGRREIIDAINLVLKDGKKEITEENFKKYLYHPEIPEPELVIRTSGEFRISNFLLWEIAYSEFYITKKLWPDFKQEDLLEAINVYMKRERRFGGV</sequence>
<feature type="binding site" evidence="2">
    <location>
        <position position="195"/>
    </location>
    <ligand>
        <name>Mg(2+)</name>
        <dbReference type="ChEBI" id="CHEBI:18420"/>
    </ligand>
</feature>
<dbReference type="KEGG" id="haby:HLVA_02390"/>
<keyword evidence="1 2" id="KW-0808">Transferase</keyword>
<dbReference type="SUPFAM" id="SSF64005">
    <property type="entry name" value="Undecaprenyl diphosphate synthase"/>
    <property type="match status" value="1"/>
</dbReference>
<evidence type="ECO:0000256" key="1">
    <source>
        <dbReference type="ARBA" id="ARBA00022679"/>
    </source>
</evidence>
<dbReference type="GO" id="GO:0016094">
    <property type="term" value="P:polyprenol biosynthetic process"/>
    <property type="evidence" value="ECO:0007669"/>
    <property type="project" value="TreeGrafter"/>
</dbReference>
<comment type="similarity">
    <text evidence="2">Belongs to the UPP synthase family.</text>
</comment>
<name>A0AAU9DWM9_9FUSO</name>
<dbReference type="HAMAP" id="MF_01139">
    <property type="entry name" value="ISPT"/>
    <property type="match status" value="1"/>
</dbReference>
<protein>
    <recommendedName>
        <fullName evidence="2">Isoprenyl transferase</fullName>
        <ecNumber evidence="2">2.5.1.-</ecNumber>
    </recommendedName>
</protein>
<dbReference type="InterPro" id="IPR036424">
    <property type="entry name" value="UPP_synth-like_sf"/>
</dbReference>
<dbReference type="GO" id="GO:0000287">
    <property type="term" value="F:magnesium ion binding"/>
    <property type="evidence" value="ECO:0007669"/>
    <property type="project" value="UniProtKB-UniRule"/>
</dbReference>
<feature type="binding site" evidence="2">
    <location>
        <position position="65"/>
    </location>
    <ligand>
        <name>substrate</name>
    </ligand>
</feature>
<feature type="active site" evidence="2">
    <location>
        <position position="14"/>
    </location>
</feature>
<accession>A0AAU9DWM9</accession>
<feature type="binding site" evidence="2">
    <location>
        <position position="176"/>
    </location>
    <ligand>
        <name>substrate</name>
    </ligand>
</feature>
<dbReference type="FunFam" id="3.40.1180.10:FF:000001">
    <property type="entry name" value="(2E,6E)-farnesyl-diphosphate-specific ditrans,polycis-undecaprenyl-diphosphate synthase"/>
    <property type="match status" value="1"/>
</dbReference>
<keyword evidence="4" id="KW-1185">Reference proteome</keyword>
<dbReference type="Pfam" id="PF01255">
    <property type="entry name" value="Prenyltransf"/>
    <property type="match status" value="1"/>
</dbReference>
<gene>
    <name evidence="3" type="primary">uppS</name>
    <name evidence="3" type="ORF">HLVA_02390</name>
</gene>
<feature type="binding site" evidence="2">
    <location>
        <position position="14"/>
    </location>
    <ligand>
        <name>Mg(2+)</name>
        <dbReference type="ChEBI" id="CHEBI:18420"/>
    </ligand>
</feature>
<keyword evidence="2" id="KW-0460">Magnesium</keyword>
<dbReference type="Gene3D" id="3.40.1180.10">
    <property type="entry name" value="Decaprenyl diphosphate synthase-like"/>
    <property type="match status" value="1"/>
</dbReference>
<organism evidence="3 4">
    <name type="scientific">Haliovirga abyssi</name>
    <dbReference type="NCBI Taxonomy" id="2996794"/>
    <lineage>
        <taxon>Bacteria</taxon>
        <taxon>Fusobacteriati</taxon>
        <taxon>Fusobacteriota</taxon>
        <taxon>Fusobacteriia</taxon>
        <taxon>Fusobacteriales</taxon>
        <taxon>Haliovirgaceae</taxon>
        <taxon>Haliovirga</taxon>
    </lineage>
</organism>
<evidence type="ECO:0000313" key="3">
    <source>
        <dbReference type="EMBL" id="BDU49670.1"/>
    </source>
</evidence>
<dbReference type="EMBL" id="AP027059">
    <property type="protein sequence ID" value="BDU49670.1"/>
    <property type="molecule type" value="Genomic_DNA"/>
</dbReference>